<keyword evidence="4 5" id="KW-0067">ATP-binding</keyword>
<proteinExistence type="predicted"/>
<evidence type="ECO:0000256" key="4">
    <source>
        <dbReference type="ARBA" id="ARBA00022840"/>
    </source>
</evidence>
<dbReference type="PANTHER" id="PTHR43289">
    <property type="entry name" value="MITOGEN-ACTIVATED PROTEIN KINASE KINASE KINASE 20-RELATED"/>
    <property type="match status" value="1"/>
</dbReference>
<dbReference type="GO" id="GO:0016301">
    <property type="term" value="F:kinase activity"/>
    <property type="evidence" value="ECO:0007669"/>
    <property type="project" value="UniProtKB-KW"/>
</dbReference>
<dbReference type="EMBL" id="JAQQXS010000005">
    <property type="protein sequence ID" value="MDC8784899.1"/>
    <property type="molecule type" value="Genomic_DNA"/>
</dbReference>
<gene>
    <name evidence="7" type="ORF">PRZ01_06820</name>
</gene>
<dbReference type="Gene3D" id="1.10.510.10">
    <property type="entry name" value="Transferase(Phosphotransferase) domain 1"/>
    <property type="match status" value="1"/>
</dbReference>
<dbReference type="SUPFAM" id="SSF48452">
    <property type="entry name" value="TPR-like"/>
    <property type="match status" value="1"/>
</dbReference>
<feature type="domain" description="Protein kinase" evidence="6">
    <location>
        <begin position="96"/>
        <end position="399"/>
    </location>
</feature>
<dbReference type="Pfam" id="PF00069">
    <property type="entry name" value="Pkinase"/>
    <property type="match status" value="1"/>
</dbReference>
<evidence type="ECO:0000313" key="8">
    <source>
        <dbReference type="Proteomes" id="UP001219862"/>
    </source>
</evidence>
<evidence type="ECO:0000256" key="3">
    <source>
        <dbReference type="ARBA" id="ARBA00022777"/>
    </source>
</evidence>
<evidence type="ECO:0000256" key="1">
    <source>
        <dbReference type="ARBA" id="ARBA00022679"/>
    </source>
</evidence>
<dbReference type="InterPro" id="IPR017441">
    <property type="entry name" value="Protein_kinase_ATP_BS"/>
</dbReference>
<dbReference type="InterPro" id="IPR008271">
    <property type="entry name" value="Ser/Thr_kinase_AS"/>
</dbReference>
<organism evidence="7 8">
    <name type="scientific">Roseateles koreensis</name>
    <dbReference type="NCBI Taxonomy" id="2987526"/>
    <lineage>
        <taxon>Bacteria</taxon>
        <taxon>Pseudomonadati</taxon>
        <taxon>Pseudomonadota</taxon>
        <taxon>Betaproteobacteria</taxon>
        <taxon>Burkholderiales</taxon>
        <taxon>Sphaerotilaceae</taxon>
        <taxon>Roseateles</taxon>
    </lineage>
</organism>
<dbReference type="PROSITE" id="PS50011">
    <property type="entry name" value="PROTEIN_KINASE_DOM"/>
    <property type="match status" value="1"/>
</dbReference>
<name>A0ABT5KPQ8_9BURK</name>
<dbReference type="InterPro" id="IPR011990">
    <property type="entry name" value="TPR-like_helical_dom_sf"/>
</dbReference>
<dbReference type="PANTHER" id="PTHR43289:SF34">
    <property type="entry name" value="SERINE_THREONINE-PROTEIN KINASE YBDM-RELATED"/>
    <property type="match status" value="1"/>
</dbReference>
<protein>
    <submittedName>
        <fullName evidence="7">Protein kinase</fullName>
    </submittedName>
</protein>
<accession>A0ABT5KPQ8</accession>
<dbReference type="PROSITE" id="PS00108">
    <property type="entry name" value="PROTEIN_KINASE_ST"/>
    <property type="match status" value="1"/>
</dbReference>
<keyword evidence="2 5" id="KW-0547">Nucleotide-binding</keyword>
<dbReference type="RefSeq" id="WP_273596022.1">
    <property type="nucleotide sequence ID" value="NZ_JAQQXS010000005.1"/>
</dbReference>
<dbReference type="InterPro" id="IPR011009">
    <property type="entry name" value="Kinase-like_dom_sf"/>
</dbReference>
<dbReference type="CDD" id="cd14014">
    <property type="entry name" value="STKc_PknB_like"/>
    <property type="match status" value="1"/>
</dbReference>
<dbReference type="Gene3D" id="1.25.40.10">
    <property type="entry name" value="Tetratricopeptide repeat domain"/>
    <property type="match status" value="1"/>
</dbReference>
<evidence type="ECO:0000313" key="7">
    <source>
        <dbReference type="EMBL" id="MDC8784899.1"/>
    </source>
</evidence>
<reference evidence="7 8" key="1">
    <citation type="submission" date="2022-10" db="EMBL/GenBank/DDBJ databases">
        <title>paucibacter sp. hw8 Genome sequencing.</title>
        <authorList>
            <person name="Park S."/>
        </authorList>
    </citation>
    <scope>NUCLEOTIDE SEQUENCE [LARGE SCALE GENOMIC DNA]</scope>
    <source>
        <strain evidence="8">hw8</strain>
    </source>
</reference>
<dbReference type="Proteomes" id="UP001219862">
    <property type="component" value="Unassembled WGS sequence"/>
</dbReference>
<evidence type="ECO:0000256" key="5">
    <source>
        <dbReference type="PROSITE-ProRule" id="PRU10141"/>
    </source>
</evidence>
<dbReference type="PROSITE" id="PS00107">
    <property type="entry name" value="PROTEIN_KINASE_ATP"/>
    <property type="match status" value="1"/>
</dbReference>
<keyword evidence="1" id="KW-0808">Transferase</keyword>
<dbReference type="SUPFAM" id="SSF56112">
    <property type="entry name" value="Protein kinase-like (PK-like)"/>
    <property type="match status" value="1"/>
</dbReference>
<dbReference type="SMART" id="SM00220">
    <property type="entry name" value="S_TKc"/>
    <property type="match status" value="1"/>
</dbReference>
<feature type="binding site" evidence="5">
    <location>
        <position position="127"/>
    </location>
    <ligand>
        <name>ATP</name>
        <dbReference type="ChEBI" id="CHEBI:30616"/>
    </ligand>
</feature>
<sequence length="923" mass="101067">MREIDKARWPQLSPLLDELLDLTGPNAQQARAARLLQIRAQDPELAADLAELLARQAGHHAQNYLAPPLLAAMPPATAPTTPPTPLHAAGQQVGAYTLLRQIGQGGMGAVWLAERTDGRFEGQVAIKFLGEHLLGQGAAQRFAREGQILARLAHPHIARLLDAGVLPESATPYLVLEYIAGEPIDRYCNSRSLDTRQRVRLFQDVLAAVAHAHTRLILHRDVKPSNILVTPAGEVKLLDFGIAKLLDESPDNGSAGSAAHAGESELTQQAGRAYTPRFAAPEQVQGEEVTTATDVYALGVLLYLLLSGLHPTTRGTETQTTPLERMRTVVEVEPQKLSDAVRSQGRKPAPGPKALTHSAKLARELRGDLDTIVAKALKKVPAERYTNAAALADDLRRWLAHEPISARPDSAWYRTLKFVRRHRWGVAAGTTAALSLAGLTTLSVAQSWRAERAEKVARQRSADADDLLGYLLGDFADKLRPIGRLELLNSVGAKALAHLSASPDAQASPTSLLQRAKALTVLGEVSVSKRELDTAIEPLKTARRLLAGPPPAGVAATDWRKAQGTAAFWEGHIYYTKRQFGPARAAWEDYRRRSAEWLAAAPGEFDPLVELSYAENSLGSLLLDTGELLGATARFRGSMELKQQALKLKPNNLDLLSGLANSHSWLGRTLQMQGEFAPARREFEAGLQYLASARLLAPNDLVWVSEEALMRIHLGNNLFRLKARPLAASELQRAKALLQGLLEQEPNDRVALNRLAQAELGLADNSTAVDSIPRLRALLTSWLKQDQGATAAFATRRLPVRARMTLALSRHLEALHKRTEALELLEPLLGALVQATAQGQENISLYTEQARTRMALAELRQAEHQTDLAQAQCRLLIAELQGQRRLLRLHFEITETWVQAHSCLGRDAAVESERIWLQQRNPS</sequence>
<evidence type="ECO:0000259" key="6">
    <source>
        <dbReference type="PROSITE" id="PS50011"/>
    </source>
</evidence>
<keyword evidence="8" id="KW-1185">Reference proteome</keyword>
<dbReference type="InterPro" id="IPR000719">
    <property type="entry name" value="Prot_kinase_dom"/>
</dbReference>
<comment type="caution">
    <text evidence="7">The sequence shown here is derived from an EMBL/GenBank/DDBJ whole genome shotgun (WGS) entry which is preliminary data.</text>
</comment>
<evidence type="ECO:0000256" key="2">
    <source>
        <dbReference type="ARBA" id="ARBA00022741"/>
    </source>
</evidence>
<dbReference type="Gene3D" id="3.30.200.20">
    <property type="entry name" value="Phosphorylase Kinase, domain 1"/>
    <property type="match status" value="1"/>
</dbReference>
<keyword evidence="3 7" id="KW-0418">Kinase</keyword>